<keyword evidence="12" id="KW-1185">Reference proteome</keyword>
<accession>A0A1X2H3B0</accession>
<keyword evidence="3" id="KW-0488">Methylation</keyword>
<evidence type="ECO:0000256" key="4">
    <source>
        <dbReference type="ARBA" id="ARBA00022801"/>
    </source>
</evidence>
<dbReference type="InterPro" id="IPR000387">
    <property type="entry name" value="Tyr_Pase_dom"/>
</dbReference>
<evidence type="ECO:0000313" key="11">
    <source>
        <dbReference type="EMBL" id="ORY91858.1"/>
    </source>
</evidence>
<evidence type="ECO:0000313" key="12">
    <source>
        <dbReference type="Proteomes" id="UP000242180"/>
    </source>
</evidence>
<dbReference type="OMA" id="IQVHGWT"/>
<evidence type="ECO:0000256" key="9">
    <source>
        <dbReference type="ARBA" id="ARBA00051722"/>
    </source>
</evidence>
<evidence type="ECO:0000256" key="8">
    <source>
        <dbReference type="ARBA" id="ARBA00023289"/>
    </source>
</evidence>
<comment type="caution">
    <text evidence="11">The sequence shown here is derived from an EMBL/GenBank/DDBJ whole genome shotgun (WGS) entry which is preliminary data.</text>
</comment>
<reference evidence="11 12" key="1">
    <citation type="submission" date="2016-07" db="EMBL/GenBank/DDBJ databases">
        <title>Pervasive Adenine N6-methylation of Active Genes in Fungi.</title>
        <authorList>
            <consortium name="DOE Joint Genome Institute"/>
            <person name="Mondo S.J."/>
            <person name="Dannebaum R.O."/>
            <person name="Kuo R.C."/>
            <person name="Labutti K."/>
            <person name="Haridas S."/>
            <person name="Kuo A."/>
            <person name="Salamov A."/>
            <person name="Ahrendt S.R."/>
            <person name="Lipzen A."/>
            <person name="Sullivan W."/>
            <person name="Andreopoulos W.B."/>
            <person name="Clum A."/>
            <person name="Lindquist E."/>
            <person name="Daum C."/>
            <person name="Ramamoorthy G.K."/>
            <person name="Gryganskyi A."/>
            <person name="Culley D."/>
            <person name="Magnuson J.K."/>
            <person name="James T.Y."/>
            <person name="O'Malley M.A."/>
            <person name="Stajich J.E."/>
            <person name="Spatafora J.W."/>
            <person name="Visel A."/>
            <person name="Grigoriev I.V."/>
        </authorList>
    </citation>
    <scope>NUCLEOTIDE SEQUENCE [LARGE SCALE GENOMIC DNA]</scope>
    <source>
        <strain evidence="11 12">NRRL 2496</strain>
    </source>
</reference>
<keyword evidence="6" id="KW-1015">Disulfide bond</keyword>
<comment type="catalytic activity">
    <reaction evidence="9">
        <text>O-phospho-L-tyrosyl-[protein] + H2O = L-tyrosyl-[protein] + phosphate</text>
        <dbReference type="Rhea" id="RHEA:10684"/>
        <dbReference type="Rhea" id="RHEA-COMP:10136"/>
        <dbReference type="Rhea" id="RHEA-COMP:20101"/>
        <dbReference type="ChEBI" id="CHEBI:15377"/>
        <dbReference type="ChEBI" id="CHEBI:43474"/>
        <dbReference type="ChEBI" id="CHEBI:46858"/>
        <dbReference type="ChEBI" id="CHEBI:61978"/>
        <dbReference type="EC" id="3.1.3.48"/>
    </reaction>
</comment>
<protein>
    <recommendedName>
        <fullName evidence="2">protein-tyrosine-phosphatase</fullName>
        <ecNumber evidence="2">3.1.3.48</ecNumber>
    </recommendedName>
</protein>
<dbReference type="SUPFAM" id="SSF52799">
    <property type="entry name" value="(Phosphotyrosine protein) phosphatases II"/>
    <property type="match status" value="1"/>
</dbReference>
<dbReference type="SMART" id="SM00404">
    <property type="entry name" value="PTPc_motif"/>
    <property type="match status" value="1"/>
</dbReference>
<evidence type="ECO:0000256" key="2">
    <source>
        <dbReference type="ARBA" id="ARBA00013064"/>
    </source>
</evidence>
<dbReference type="InterPro" id="IPR029021">
    <property type="entry name" value="Prot-tyrosine_phosphatase-like"/>
</dbReference>
<dbReference type="GO" id="GO:0005737">
    <property type="term" value="C:cytoplasm"/>
    <property type="evidence" value="ECO:0007669"/>
    <property type="project" value="UniProtKB-ARBA"/>
</dbReference>
<dbReference type="OrthoDB" id="5632at2759"/>
<dbReference type="Proteomes" id="UP000242180">
    <property type="component" value="Unassembled WGS sequence"/>
</dbReference>
<feature type="domain" description="Tyrosine specific protein phosphatases" evidence="10">
    <location>
        <begin position="92"/>
        <end position="168"/>
    </location>
</feature>
<dbReference type="EMBL" id="MCGN01000010">
    <property type="protein sequence ID" value="ORY91858.1"/>
    <property type="molecule type" value="Genomic_DNA"/>
</dbReference>
<keyword evidence="5" id="KW-0904">Protein phosphatase</keyword>
<dbReference type="Gene3D" id="3.90.190.10">
    <property type="entry name" value="Protein tyrosine phosphatase superfamily"/>
    <property type="match status" value="1"/>
</dbReference>
<evidence type="ECO:0000256" key="7">
    <source>
        <dbReference type="ARBA" id="ARBA00023288"/>
    </source>
</evidence>
<dbReference type="STRING" id="13706.A0A1X2H3B0"/>
<keyword evidence="7" id="KW-0449">Lipoprotein</keyword>
<dbReference type="InParanoid" id="A0A1X2H3B0"/>
<dbReference type="PROSITE" id="PS50056">
    <property type="entry name" value="TYR_PHOSPHATASE_2"/>
    <property type="match status" value="1"/>
</dbReference>
<keyword evidence="8" id="KW-0636">Prenylation</keyword>
<organism evidence="11 12">
    <name type="scientific">Syncephalastrum racemosum</name>
    <name type="common">Filamentous fungus</name>
    <dbReference type="NCBI Taxonomy" id="13706"/>
    <lineage>
        <taxon>Eukaryota</taxon>
        <taxon>Fungi</taxon>
        <taxon>Fungi incertae sedis</taxon>
        <taxon>Mucoromycota</taxon>
        <taxon>Mucoromycotina</taxon>
        <taxon>Mucoromycetes</taxon>
        <taxon>Mucorales</taxon>
        <taxon>Syncephalastraceae</taxon>
        <taxon>Syncephalastrum</taxon>
    </lineage>
</organism>
<evidence type="ECO:0000256" key="3">
    <source>
        <dbReference type="ARBA" id="ARBA00022481"/>
    </source>
</evidence>
<dbReference type="CDD" id="cd14500">
    <property type="entry name" value="PTP-IVa"/>
    <property type="match status" value="1"/>
</dbReference>
<keyword evidence="4" id="KW-0378">Hydrolase</keyword>
<comment type="similarity">
    <text evidence="1">Belongs to the protein-tyrosine phosphatase family.</text>
</comment>
<evidence type="ECO:0000256" key="5">
    <source>
        <dbReference type="ARBA" id="ARBA00022912"/>
    </source>
</evidence>
<dbReference type="FunFam" id="3.90.190.10:FF:000086">
    <property type="entry name" value="Protein tyrosine phosphatase-like protein"/>
    <property type="match status" value="1"/>
</dbReference>
<dbReference type="PANTHER" id="PTHR23339">
    <property type="entry name" value="TYROSINE SPECIFIC PROTEIN PHOSPHATASE AND DUAL SPECIFICITY PROTEIN PHOSPHATASE"/>
    <property type="match status" value="1"/>
</dbReference>
<proteinExistence type="inferred from homology"/>
<evidence type="ECO:0000256" key="6">
    <source>
        <dbReference type="ARBA" id="ARBA00023157"/>
    </source>
</evidence>
<dbReference type="AlphaFoldDB" id="A0A1X2H3B0"/>
<dbReference type="InterPro" id="IPR003595">
    <property type="entry name" value="Tyr_Pase_cat"/>
</dbReference>
<dbReference type="InterPro" id="IPR050561">
    <property type="entry name" value="PTP"/>
</dbReference>
<sequence>MYNRSPTFGGSKRSLINPPTYIDYKGTHFLIVDAPSSNNLPLYLEEFDRWNVTDVVRCCDATYSRVPLEERNIHVHDWVFGDGEPPPAHIVDAWLDLIDARFGHSNTKEPDREPTTHACIATHCVAGLGRAPVLVAIALIEQGMPPLDAVAYIRERRRGAINNKQLKYIETYKRRKNKGCIIS</sequence>
<name>A0A1X2H3B0_SYNRA</name>
<evidence type="ECO:0000259" key="10">
    <source>
        <dbReference type="PROSITE" id="PS50056"/>
    </source>
</evidence>
<dbReference type="GO" id="GO:0004725">
    <property type="term" value="F:protein tyrosine phosphatase activity"/>
    <property type="evidence" value="ECO:0007669"/>
    <property type="project" value="UniProtKB-EC"/>
</dbReference>
<dbReference type="EC" id="3.1.3.48" evidence="2"/>
<evidence type="ECO:0000256" key="1">
    <source>
        <dbReference type="ARBA" id="ARBA00009580"/>
    </source>
</evidence>
<gene>
    <name evidence="11" type="ORF">BCR43DRAFT_497403</name>
</gene>